<protein>
    <recommendedName>
        <fullName evidence="6">DUF2852 domain-containing protein</fullName>
    </recommendedName>
</protein>
<feature type="transmembrane region" description="Helical" evidence="3">
    <location>
        <begin position="16"/>
        <end position="39"/>
    </location>
</feature>
<accession>A0A117N2S0</accession>
<comment type="caution">
    <text evidence="4">The sequence shown here is derived from an EMBL/GenBank/DDBJ whole genome shotgun (WGS) entry which is preliminary data.</text>
</comment>
<evidence type="ECO:0008006" key="6">
    <source>
        <dbReference type="Google" id="ProtNLM"/>
    </source>
</evidence>
<dbReference type="Proteomes" id="UP000053176">
    <property type="component" value="Unassembled WGS sequence"/>
</dbReference>
<proteinExistence type="predicted"/>
<evidence type="ECO:0000256" key="1">
    <source>
        <dbReference type="SAM" id="Coils"/>
    </source>
</evidence>
<dbReference type="EMBL" id="LPWA01000119">
    <property type="protein sequence ID" value="KUM25448.1"/>
    <property type="molecule type" value="Genomic_DNA"/>
</dbReference>
<feature type="coiled-coil region" evidence="1">
    <location>
        <begin position="87"/>
        <end position="121"/>
    </location>
</feature>
<evidence type="ECO:0000313" key="5">
    <source>
        <dbReference type="Proteomes" id="UP000053176"/>
    </source>
</evidence>
<feature type="compositionally biased region" description="Polar residues" evidence="2">
    <location>
        <begin position="132"/>
        <end position="143"/>
    </location>
</feature>
<name>A0A117N2S0_RHILI</name>
<keyword evidence="3" id="KW-1133">Transmembrane helix</keyword>
<dbReference type="OrthoDB" id="9806878at2"/>
<organism evidence="4 5">
    <name type="scientific">Rhizobium loti</name>
    <name type="common">Mesorhizobium loti</name>
    <dbReference type="NCBI Taxonomy" id="381"/>
    <lineage>
        <taxon>Bacteria</taxon>
        <taxon>Pseudomonadati</taxon>
        <taxon>Pseudomonadota</taxon>
        <taxon>Alphaproteobacteria</taxon>
        <taxon>Hyphomicrobiales</taxon>
        <taxon>Phyllobacteriaceae</taxon>
        <taxon>Mesorhizobium</taxon>
    </lineage>
</organism>
<reference evidence="4 5" key="1">
    <citation type="submission" date="2015-12" db="EMBL/GenBank/DDBJ databases">
        <title>Draft genome sequence of Mesorhizobium sp. UFLA 01-765, a multitolerant efficient symbiont and plant-growth promoting strain isolated from Zn-mining soil using Leucaena leucocephala as a trap plant.</title>
        <authorList>
            <person name="Rangel W.M."/>
            <person name="Thijs S."/>
            <person name="Longatti S.M."/>
            <person name="Moreira F.M."/>
            <person name="Weyens N."/>
            <person name="Vangronsveld J."/>
            <person name="Van Hamme J.D."/>
            <person name="Bottos E.M."/>
            <person name="Rineau F."/>
        </authorList>
    </citation>
    <scope>NUCLEOTIDE SEQUENCE [LARGE SCALE GENOMIC DNA]</scope>
    <source>
        <strain evidence="4 5">UFLA 01-765</strain>
    </source>
</reference>
<dbReference type="Pfam" id="PF11014">
    <property type="entry name" value="DUF2852"/>
    <property type="match status" value="1"/>
</dbReference>
<keyword evidence="3" id="KW-0472">Membrane</keyword>
<feature type="region of interest" description="Disordered" evidence="2">
    <location>
        <begin position="123"/>
        <end position="160"/>
    </location>
</feature>
<evidence type="ECO:0000256" key="2">
    <source>
        <dbReference type="SAM" id="MobiDB-lite"/>
    </source>
</evidence>
<dbReference type="InterPro" id="IPR021273">
    <property type="entry name" value="DUF2852"/>
</dbReference>
<sequence length="160" mass="18229">MNTTALIRPAWTPATIALMVIGFMVFWPLGLAMLAYIIWGDRLDGFKRDVNRATDGIFAGCRRGSDRAARWGHGSSRTGNVAFDDWREKELERLAEERRKLDEMLSEFDEYARELRRAKDQEEFDRFMAQRNKPTAPTTTNDTAGKPAAKRGKGTNLLDD</sequence>
<dbReference type="AlphaFoldDB" id="A0A117N2S0"/>
<keyword evidence="1" id="KW-0175">Coiled coil</keyword>
<evidence type="ECO:0000256" key="3">
    <source>
        <dbReference type="SAM" id="Phobius"/>
    </source>
</evidence>
<evidence type="ECO:0000313" key="4">
    <source>
        <dbReference type="EMBL" id="KUM25448.1"/>
    </source>
</evidence>
<gene>
    <name evidence="4" type="ORF">AU467_26885</name>
</gene>
<keyword evidence="3" id="KW-0812">Transmembrane</keyword>